<feature type="active site" description="Proton donor; for dehydratase activity" evidence="5">
    <location>
        <position position="4533"/>
    </location>
</feature>
<dbReference type="STRING" id="211114.SAMN04489726_1281"/>
<dbReference type="InterPro" id="IPR020841">
    <property type="entry name" value="PKS_Beta-ketoAc_synthase_dom"/>
</dbReference>
<dbReference type="Pfam" id="PF21089">
    <property type="entry name" value="PKS_DH_N"/>
    <property type="match status" value="3"/>
</dbReference>
<dbReference type="FunFam" id="3.40.47.10:FF:000019">
    <property type="entry name" value="Polyketide synthase type I"/>
    <property type="match status" value="4"/>
</dbReference>
<dbReference type="PROSITE" id="PS50075">
    <property type="entry name" value="CARRIER"/>
    <property type="match status" value="5"/>
</dbReference>
<dbReference type="InterPro" id="IPR014043">
    <property type="entry name" value="Acyl_transferase_dom"/>
</dbReference>
<dbReference type="Gene3D" id="3.40.47.10">
    <property type="match status" value="4"/>
</dbReference>
<dbReference type="GO" id="GO:0006633">
    <property type="term" value="P:fatty acid biosynthetic process"/>
    <property type="evidence" value="ECO:0007669"/>
    <property type="project" value="InterPro"/>
</dbReference>
<dbReference type="InterPro" id="IPR014031">
    <property type="entry name" value="Ketoacyl_synth_C"/>
</dbReference>
<feature type="active site" description="Proton donor; for dehydratase activity" evidence="5">
    <location>
        <position position="1592"/>
    </location>
</feature>
<dbReference type="Gene3D" id="3.40.366.10">
    <property type="entry name" value="Malonyl-Coenzyme A Acyl Carrier Protein, domain 2"/>
    <property type="match status" value="5"/>
</dbReference>
<feature type="active site" description="Proton acceptor; for dehydratase activity" evidence="5">
    <location>
        <position position="5950"/>
    </location>
</feature>
<dbReference type="SUPFAM" id="SSF47336">
    <property type="entry name" value="ACP-like"/>
    <property type="match status" value="5"/>
</dbReference>
<feature type="domain" description="Carrier" evidence="6">
    <location>
        <begin position="446"/>
        <end position="522"/>
    </location>
</feature>
<dbReference type="SUPFAM" id="SSF55048">
    <property type="entry name" value="Probable ACP-binding domain of malonyl-CoA ACP transacylase"/>
    <property type="match status" value="5"/>
</dbReference>
<dbReference type="SUPFAM" id="SSF53901">
    <property type="entry name" value="Thiolase-like"/>
    <property type="match status" value="4"/>
</dbReference>
<dbReference type="CDD" id="cd00833">
    <property type="entry name" value="PKS"/>
    <property type="match status" value="4"/>
</dbReference>
<evidence type="ECO:0000256" key="2">
    <source>
        <dbReference type="ARBA" id="ARBA00022553"/>
    </source>
</evidence>
<feature type="region of interest" description="N-terminal hotdog fold" evidence="5">
    <location>
        <begin position="5918"/>
        <end position="6040"/>
    </location>
</feature>
<dbReference type="Pfam" id="PF16197">
    <property type="entry name" value="KAsynt_C_assoc"/>
    <property type="match status" value="4"/>
</dbReference>
<evidence type="ECO:0000313" key="9">
    <source>
        <dbReference type="EMBL" id="SDM36922.1"/>
    </source>
</evidence>
<feature type="region of interest" description="N-terminal hotdog fold" evidence="5">
    <location>
        <begin position="4353"/>
        <end position="4465"/>
    </location>
</feature>
<feature type="domain" description="PKS/mFAS DH" evidence="8">
    <location>
        <begin position="1402"/>
        <end position="1717"/>
    </location>
</feature>
<dbReference type="Gene3D" id="1.10.1200.10">
    <property type="entry name" value="ACP-like"/>
    <property type="match status" value="5"/>
</dbReference>
<dbReference type="InterPro" id="IPR016039">
    <property type="entry name" value="Thiolase-like"/>
</dbReference>
<dbReference type="InterPro" id="IPR032821">
    <property type="entry name" value="PKS_assoc"/>
</dbReference>
<feature type="domain" description="Ketosynthase family 3 (KS3)" evidence="7">
    <location>
        <begin position="2125"/>
        <end position="2552"/>
    </location>
</feature>
<dbReference type="GO" id="GO:0031177">
    <property type="term" value="F:phosphopantetheine binding"/>
    <property type="evidence" value="ECO:0007669"/>
    <property type="project" value="InterPro"/>
</dbReference>
<feature type="domain" description="PKS/mFAS DH" evidence="8">
    <location>
        <begin position="4353"/>
        <end position="4606"/>
    </location>
</feature>
<dbReference type="PROSITE" id="PS00012">
    <property type="entry name" value="PHOSPHOPANTETHEINE"/>
    <property type="match status" value="4"/>
</dbReference>
<evidence type="ECO:0000259" key="7">
    <source>
        <dbReference type="PROSITE" id="PS52004"/>
    </source>
</evidence>
<dbReference type="CDD" id="cd08952">
    <property type="entry name" value="KR_1_SDR_x"/>
    <property type="match status" value="1"/>
</dbReference>
<feature type="region of interest" description="N-terminal hotdog fold" evidence="5">
    <location>
        <begin position="1402"/>
        <end position="1523"/>
    </location>
</feature>
<dbReference type="InterPro" id="IPR042104">
    <property type="entry name" value="PKS_dehydratase_sf"/>
</dbReference>
<gene>
    <name evidence="9" type="ORF">SAMN04489726_1281</name>
</gene>
<dbReference type="PROSITE" id="PS52019">
    <property type="entry name" value="PKS_MFAS_DH"/>
    <property type="match status" value="3"/>
</dbReference>
<dbReference type="EMBL" id="LT629701">
    <property type="protein sequence ID" value="SDM36922.1"/>
    <property type="molecule type" value="Genomic_DNA"/>
</dbReference>
<dbReference type="Pfam" id="PF00698">
    <property type="entry name" value="Acyl_transf_1"/>
    <property type="match status" value="5"/>
</dbReference>
<dbReference type="InterPro" id="IPR036291">
    <property type="entry name" value="NAD(P)-bd_dom_sf"/>
</dbReference>
<dbReference type="SMART" id="SM00822">
    <property type="entry name" value="PKS_KR"/>
    <property type="match status" value="4"/>
</dbReference>
<dbReference type="Proteomes" id="UP000183376">
    <property type="component" value="Chromosome I"/>
</dbReference>
<dbReference type="PANTHER" id="PTHR43775">
    <property type="entry name" value="FATTY ACID SYNTHASE"/>
    <property type="match status" value="1"/>
</dbReference>
<feature type="domain" description="Ketosynthase family 3 (KS3)" evidence="7">
    <location>
        <begin position="3507"/>
        <end position="3928"/>
    </location>
</feature>
<proteinExistence type="predicted"/>
<dbReference type="Gene3D" id="3.30.70.3290">
    <property type="match status" value="5"/>
</dbReference>
<dbReference type="Pfam" id="PF02801">
    <property type="entry name" value="Ketoacyl-synt_C"/>
    <property type="match status" value="4"/>
</dbReference>
<dbReference type="InterPro" id="IPR018201">
    <property type="entry name" value="Ketoacyl_synth_AS"/>
</dbReference>
<organism evidence="9 10">
    <name type="scientific">Allokutzneria albata</name>
    <name type="common">Kibdelosporangium albatum</name>
    <dbReference type="NCBI Taxonomy" id="211114"/>
    <lineage>
        <taxon>Bacteria</taxon>
        <taxon>Bacillati</taxon>
        <taxon>Actinomycetota</taxon>
        <taxon>Actinomycetes</taxon>
        <taxon>Pseudonocardiales</taxon>
        <taxon>Pseudonocardiaceae</taxon>
        <taxon>Allokutzneria</taxon>
    </lineage>
</organism>
<dbReference type="InterPro" id="IPR055123">
    <property type="entry name" value="SpnB-like_Rossmann"/>
</dbReference>
<feature type="active site" description="Proton acceptor; for dehydratase activity" evidence="5">
    <location>
        <position position="1434"/>
    </location>
</feature>
<evidence type="ECO:0000256" key="4">
    <source>
        <dbReference type="ARBA" id="ARBA00023315"/>
    </source>
</evidence>
<dbReference type="PROSITE" id="PS00606">
    <property type="entry name" value="KS3_1"/>
    <property type="match status" value="4"/>
</dbReference>
<feature type="domain" description="PKS/mFAS DH" evidence="8">
    <location>
        <begin position="5918"/>
        <end position="6186"/>
    </location>
</feature>
<dbReference type="Pfam" id="PF00550">
    <property type="entry name" value="PP-binding"/>
    <property type="match status" value="5"/>
</dbReference>
<dbReference type="InterPro" id="IPR049551">
    <property type="entry name" value="PKS_DH_C"/>
</dbReference>
<dbReference type="SUPFAM" id="SSF52151">
    <property type="entry name" value="FabD/lysophospholipase-like"/>
    <property type="match status" value="5"/>
</dbReference>
<dbReference type="GO" id="GO:0004312">
    <property type="term" value="F:fatty acid synthase activity"/>
    <property type="evidence" value="ECO:0007669"/>
    <property type="project" value="TreeGrafter"/>
</dbReference>
<dbReference type="Pfam" id="PF14765">
    <property type="entry name" value="PS-DH"/>
    <property type="match status" value="3"/>
</dbReference>
<keyword evidence="3 9" id="KW-0808">Transferase</keyword>
<reference evidence="9 10" key="1">
    <citation type="submission" date="2016-10" db="EMBL/GenBank/DDBJ databases">
        <authorList>
            <person name="de Groot N.N."/>
        </authorList>
    </citation>
    <scope>NUCLEOTIDE SEQUENCE [LARGE SCALE GENOMIC DNA]</scope>
    <source>
        <strain evidence="9 10">DSM 44149</strain>
    </source>
</reference>
<evidence type="ECO:0000259" key="8">
    <source>
        <dbReference type="PROSITE" id="PS52019"/>
    </source>
</evidence>
<dbReference type="Pfam" id="PF08659">
    <property type="entry name" value="KR"/>
    <property type="match status" value="4"/>
</dbReference>
<dbReference type="InterPro" id="IPR057326">
    <property type="entry name" value="KR_dom"/>
</dbReference>
<dbReference type="InterPro" id="IPR049552">
    <property type="entry name" value="PKS_DH_N"/>
</dbReference>
<feature type="region of interest" description="C-terminal hotdog fold" evidence="5">
    <location>
        <begin position="1533"/>
        <end position="1717"/>
    </location>
</feature>
<feature type="domain" description="Ketosynthase family 3 (KS3)" evidence="7">
    <location>
        <begin position="540"/>
        <end position="962"/>
    </location>
</feature>
<feature type="domain" description="Carrier" evidence="6">
    <location>
        <begin position="3414"/>
        <end position="3490"/>
    </location>
</feature>
<dbReference type="PROSITE" id="PS52004">
    <property type="entry name" value="KS3_2"/>
    <property type="match status" value="4"/>
</dbReference>
<feature type="domain" description="Carrier" evidence="6">
    <location>
        <begin position="2033"/>
        <end position="2108"/>
    </location>
</feature>
<dbReference type="InterPro" id="IPR049900">
    <property type="entry name" value="PKS_mFAS_DH"/>
</dbReference>
<dbReference type="eggNOG" id="COG3321">
    <property type="taxonomic scope" value="Bacteria"/>
</dbReference>
<dbReference type="GO" id="GO:0004315">
    <property type="term" value="F:3-oxoacyl-[acyl-carrier-protein] synthase activity"/>
    <property type="evidence" value="ECO:0007669"/>
    <property type="project" value="InterPro"/>
</dbReference>
<dbReference type="CDD" id="cd08956">
    <property type="entry name" value="KR_3_FAS_SDR_x"/>
    <property type="match status" value="3"/>
</dbReference>
<keyword evidence="1" id="KW-0596">Phosphopantetheine</keyword>
<keyword evidence="2" id="KW-0597">Phosphoprotein</keyword>
<feature type="domain" description="Carrier" evidence="6">
    <location>
        <begin position="4964"/>
        <end position="5039"/>
    </location>
</feature>
<dbReference type="SMART" id="SM00823">
    <property type="entry name" value="PKS_PP"/>
    <property type="match status" value="5"/>
</dbReference>
<dbReference type="SMART" id="SM00826">
    <property type="entry name" value="PKS_DH"/>
    <property type="match status" value="3"/>
</dbReference>
<keyword evidence="4" id="KW-0012">Acyltransferase</keyword>
<feature type="active site" description="Proton acceptor; for dehydratase activity" evidence="5">
    <location>
        <position position="4383"/>
    </location>
</feature>
<dbReference type="InterPro" id="IPR020806">
    <property type="entry name" value="PKS_PP-bd"/>
</dbReference>
<dbReference type="FunFam" id="3.40.366.10:FF:000002">
    <property type="entry name" value="Probable polyketide synthase 2"/>
    <property type="match status" value="1"/>
</dbReference>
<dbReference type="PANTHER" id="PTHR43775:SF51">
    <property type="entry name" value="INACTIVE PHENOLPHTHIOCEROL SYNTHESIS POLYKETIDE SYNTHASE TYPE I PKS1-RELATED"/>
    <property type="match status" value="1"/>
</dbReference>
<dbReference type="SMART" id="SM01294">
    <property type="entry name" value="PKS_PP_betabranch"/>
    <property type="match status" value="4"/>
</dbReference>
<dbReference type="SMART" id="SM00827">
    <property type="entry name" value="PKS_AT"/>
    <property type="match status" value="5"/>
</dbReference>
<dbReference type="InterPro" id="IPR016035">
    <property type="entry name" value="Acyl_Trfase/lysoPLipase"/>
</dbReference>
<dbReference type="InterPro" id="IPR009081">
    <property type="entry name" value="PP-bd_ACP"/>
</dbReference>
<name>A0A1G9SNC4_ALLAB</name>
<evidence type="ECO:0000256" key="1">
    <source>
        <dbReference type="ARBA" id="ARBA00022450"/>
    </source>
</evidence>
<evidence type="ECO:0000313" key="10">
    <source>
        <dbReference type="Proteomes" id="UP000183376"/>
    </source>
</evidence>
<feature type="active site" description="Proton donor; for dehydratase activity" evidence="5">
    <location>
        <position position="6111"/>
    </location>
</feature>
<dbReference type="InterPro" id="IPR001227">
    <property type="entry name" value="Ac_transferase_dom_sf"/>
</dbReference>
<evidence type="ECO:0000259" key="6">
    <source>
        <dbReference type="PROSITE" id="PS50075"/>
    </source>
</evidence>
<accession>A0A1G9SNC4</accession>
<dbReference type="SMART" id="SM00825">
    <property type="entry name" value="PKS_KS"/>
    <property type="match status" value="4"/>
</dbReference>
<dbReference type="Pfam" id="PF00109">
    <property type="entry name" value="ketoacyl-synt"/>
    <property type="match status" value="4"/>
</dbReference>
<dbReference type="InterPro" id="IPR020807">
    <property type="entry name" value="PKS_DH"/>
</dbReference>
<dbReference type="Gene3D" id="3.10.129.110">
    <property type="entry name" value="Polyketide synthase dehydratase"/>
    <property type="match status" value="3"/>
</dbReference>
<feature type="region of interest" description="C-terminal hotdog fold" evidence="5">
    <location>
        <begin position="4475"/>
        <end position="4606"/>
    </location>
</feature>
<dbReference type="InterPro" id="IPR014030">
    <property type="entry name" value="Ketoacyl_synth_N"/>
</dbReference>
<keyword evidence="10" id="KW-1185">Reference proteome</keyword>
<dbReference type="InterPro" id="IPR013968">
    <property type="entry name" value="PKS_KR"/>
</dbReference>
<dbReference type="InterPro" id="IPR006162">
    <property type="entry name" value="Ppantetheine_attach_site"/>
</dbReference>
<dbReference type="SUPFAM" id="SSF51735">
    <property type="entry name" value="NAD(P)-binding Rossmann-fold domains"/>
    <property type="match status" value="8"/>
</dbReference>
<evidence type="ECO:0000256" key="5">
    <source>
        <dbReference type="PROSITE-ProRule" id="PRU01363"/>
    </source>
</evidence>
<dbReference type="Gene3D" id="3.40.50.720">
    <property type="entry name" value="NAD(P)-binding Rossmann-like Domain"/>
    <property type="match status" value="4"/>
</dbReference>
<evidence type="ECO:0000256" key="3">
    <source>
        <dbReference type="ARBA" id="ARBA00022679"/>
    </source>
</evidence>
<dbReference type="InterPro" id="IPR016036">
    <property type="entry name" value="Malonyl_transacylase_ACP-bd"/>
</dbReference>
<sequence length="6751" mass="708669">MKPLLWGLSAAGTGSLRSYAGVLLDDLRARADWSPADIGLSLAAEQAHGRRAAVSAVDREGFLVALEALAEGRGAAGLTEGAPTSGDVVFVFPGQGSQWPGMAVELLEFPVFRERMLECARALEPFVDWDLFEALDDAEALRRTDVVQPVLFAVMVSLAALWRSYGVEPSGVLGHSLGEVVAAVVADALSIEDGARVVALWSQAQATLAGDGAMIAVPAAAEDVADRLAAFDGRLVLGAINGPRSVIVSGDADAALELLDQLVGEGISARRIDVDLAAHSPHIDRITEWLREALAPIRPRRPSVPFLSSARGEVLPKDVALDAGYWCHNLRNTIQFERATRLAVDNGAGVLLEISPHPVLTAAIQQTVEDAGALASVRGSLRRGQAGPSRVMAALGQLHVDRVPVDWDVVYAGHSPRVVPLPSPERANTHAESPLRGRLAGMNEAEQRELLTSLVRQEIQALRGTADAVSPDRQFRELGFDSVTSLEIRARISSAVGVDLPVTMVFDHPTPADVAEFVRVTLAGAAPVEDVALPGRPADDDPVVIVGIGCRYPGGVSGPDDLWRLVSDGADVVSDFPGDRGWDFAAAYDDQSRPPGTFYQRQAGFLGGAAEFDAEFFGISPREAAAMDPQQRLLLETAWEALEHAGIVPASLRGSGTGVFVGAMTMDYGPRMDQGSEAEGYVFTGNTGSVMSGRVSYLYGFEGPAVTVDTACSSSLVALHLAAQSLRRGECGLALAAGVTVMSGSGMFVEFSRQGGLAPDGRSKAFSDSADGFGLAEGVGVLVLERLSDARRNGHTVLAVIRGSAINQDGASNGMTAPSGPSQQRVIRAALADAGLSTSDVDAVEAHGTGTRLGDPIEAQALIATYGQDRVTPVYLGSLKSNIGHTQAAAGVGGVIKMVQAMRHGVLPKTLHVTAPTTHVDWSAGAVELLTEQVPWPATDVRRAGVSSFGVSGTNAHVVVEQAPEPVVVEQAHPALVPLPLSGRGQSALREQAARLVPLLRTDVPLADIAWSTALTRTAFDDRAVVLGADREELLAGLAALGAGMPATGVVRGIADTRGVAFVFPGQGSQWAGMAVDLMESSPVFAAQMDRCADVFESLVGWDLFEALIDPDALQQVDVVQPVLFAVMVSLAALWRAHGVEPSVVVGHSQGEIAAAYVAGALSLEDAARVVALRSKAIRASLAGRGGMVSIPVPAADLDLDERVSIAAVNGPSSTVVAGDPEALDELLARWDRAKRIPVDYASHTAQVEELREELLALLDGIEPRATSVPFHSTVTNTVVPGTELNAEYWYENLRQTVRFDDAVRALAGHLFVECSPHPVLTAAVNATTVGSLRREDGGFTRFLTSLAEAYAHGAPVDWSTLLRGNPVPLPTYAFQRERFWLDGSAPSPTDAADLGLVAPEHPLLGAATALPESGGFLFTSRISLSSHPWLADHAVRGAVLLPGTGFVELAVRAGDQVGCDLIEELVLEAPLEIPADGTGVRLQVAVAAADETGRRRITVHSLSHEDWTLHAAGVLCVGAGDGRALTQWPPAAEEIDLADAYETLGNNGLDYGSTFRGLTRAWRRADEIFAEAALPEGVEHDGFGLHPVLLDAGLHALVLDGAELPFSWHDVALHSTGATATRVRLTRSSAGVSVVVADTAGNPVLTARSLVMRPVPERLHGRRRAEGFAVRPVRFNLPTDAPTTDAVVLLPNTADEALAAVQSGADLVVVTRNAATDPAQAAVRGLMRSAISEHPGRFVLVDTDDVDAVEAQLARIVASGEPELWLHEGVVSVPRLTVAETPEDRPEWTPQDCVLITGGTGTIGRAIAEHLLRAHGVGRVVLASRSGLTDLDGAEAVACDVTDRDALAALFEQYPITAVVHAAAVLDDGVIESLTPERMAAVHAPKAGAAWHLHELTRDRELTAFILFSSIAGVFGTAGQGNYAAANCAVDAIAEVRRAEGLPATSIAWGLWAESSTLTGALSDVDRARLGRFGVAGMSTEDALTLFDASTRANTVAVRLDRAALRARTDLPAVLRGFTGTPARRKAEVSGDSVLTMVRDQVADVLGHRSGSTVGPDTAFQGMGFDSLTAVEFRNRMNALFAVRLPATLVFDHPTPRAVADFVLAELTGRSGRLAAAPVAARVDEPIAIVGMSCRYPGGVESPDDLWRLVVSGTDAISRFPEDRGWDLEALFDLDPERSGRSYVRQGGFLHDATGFDAEFFGISPREALAMDPQQRLLLETAWEAFERAGIAPDSLRGSQTGVFAGVMNGGYGAQQLATSNGAGETEGYLASGTAASVASGRISYTFGLEGPALTVDTACSSSLVALHLAVQALRRGECSMALAGGVTVMASPALFVEFSRQRGLSPDGRSKSFAAGADGTSWSEGAGMLVLERLSDARRNGRRVLAVVRGTAVNQDGASNGLTSPNGPSQQRVIRAALADAGLSTVDVDAVEAHGTGTRLGDPIEAQALLATYGQDRSTPVYLGSLKSNIGHSQAAAGVGGVIKMVEAMRHGLLPRTLHVDEPTPEVDWSTGAVSLLTEPTAWPEAGRPRRAGVSSFGVSGTNAHVIVEQAEPEAPPATRPAPSVLPWVLSAGSAVALSAQIERLREFAAGNPEVSTEDIGYSLATTRARLAHRAVVLGDDVVVGDGGTERRVTFVFPGQGSQWVGMAVELLESPVFASRMAECAAALREFADWDLFEVLLDAEALERVDVVQPALFAVMVSLASLWRSYGVEPAAVVGHSQGEIAAACVVGALSLEDAARVVVLRSKAIAASLAGRGGMVSVALPAADVELDSRLSIAAVNGPSSTVVSGEPDALREFAERTQARVIPVDYASHSAQVEALHDELMDLLAPISPRSSEIPFYSAVTGEPVDTSGLDAAYWFRNLRETVRFDLATERLLADGITAFIESSGHPVLAPAILGTTEQSGHDAIIVGSLRREDGGLRRMLTSVAEAYTQGVAVDWTPAFGAEARVVDLPTYAFQRKHFWLGAEATPVDSWRYRVEWRGVPDRPAVLSGTWAVVTAGEPAELIVEALTTAGATPVVVGPDAVPSEGIAGIVSLVALTADDPLAATLELIQKDIDAPLWTVTRGVETEPEQAAVWGLGRVAALERPKQWGGLIDLPASADEQVHRRLVAVLGGTEDQVALRAEGILGRRLVRAPRPRARNTWQPTGTVLITGGTGAIGAHIARHFARNGAEHLVLTGRRGPEAPGAGELEAELTALGARVTIAACDVADRDALAAVVASIEPVRTVVHAAGVAHWGDLADITADDFAELIAGKARGAEHLDQLFDHDLDAFVLISSNAGVWGGSGQGAYAAGNAMLDALAARRRARGLRAVSLAWGSWAGEGMAAGDTGARFERLGLNLMRPSGAVAALMQAIADDETFLAVADVDWAKFAPTFTINRPSPLLSELPEAQPAQPEETTGLAAVPVAVRRRVVRELVSSAVAAVLGHESEAVAGRTFKELGFDSMTAVDMRTKLSAATGLKLPSTLVFDHPTAEALVTHLLDRLYGRTAAVVTASAAPVSDDPIAIVGMSCRYPGGVASPDDLWRLVERGVDAITEFPADRGWDIGALYHPDPANPGTTYTRHGGFLDGAADFDAGFFRISPREALAMDPQQRVVLETAWEAFERAGIDPTSLRGTGTGVFVGASAQEYGPRLHEAPAGLEGHFLTGGLDAVISGRVAYELGLEGPAMTVDTACSSSLVALHLAVQALRRGECSMALTGGVAVLSSPGVFLEFSRQRGLSADGRCRSFSASASGTGWAEGAGMLVLERLSDARRNGHPVLAVVRGSAVNQDGASNGLTAPNGPSQQRVIRAALADAGLSTSDVAAVEAHGTGTTLGDPIEAQALLATYGQNRSTPVYLGTLKSNIGHSQAASGVGGIIKMVQAMRHGVLPKTLHVDEPSPHVDWSAGAVQLLTEPVEWSGPRRAGVSAFGVSGTNAHVIIEHVPAVETSASETPALVPVPLSARGEEALRAQAVRLRGTVGDLAALARSQGTGRAGLPDRAVVLATSRDDLLDQLDVLARGETSAKIVRGTATASRFAALFSGQGSQRSRMGLTLTFPEFQDAFAEVVAELDKHLDRSLLDVISDDAEALERTEYTQPALFAVEVALFRLLEAWGLRPDFLVGHSVGELAAAHVAGVLSLADASRLVVARGRLMQALPPGGAMISIRSTVDEIVPLLVDGVSIAAVNGPESVVISGDEDAVEAIAGRFEKTRRIRTSHAFHSARMDAMLAGFRAVAESVSYAPPTIPIVSTVTGAPVEPCSADYWVRQVREPVLFHDAVQWLLADGVTAFVELGPDSVLSATVDAPVVVPMMRRDRPELDTAVAALAALHVNGVSPDWAAVFPGAPLVEVPTYPFQRRRYWFGDADQGLIQSVTRHADGVLLTGKVSAATRQWVADHRVLGTTLLPGTAFVELALRAADEVGHTVVDEIALEAPLVFDGSETVEIQVSVQDMKFAVHSRRGSEWTRHATGVLGTGTVIAQPVQWPPTGTERDLDEIANALVERGYDYGAAYSGLVAAWSDGAEWFAEVELPEGFASDGLLVHPALLDTALQPLVLTLTGGAELPFAWRRVALHGKASTSLRARLRKSGEGFSVRVDDASGQPVLSAESVVMRAVPGGRSVSLLTVQHVPVELSEVDGSVQVVAPVSVDDALAAVQQALTGDSRVVVMVQDAQIDPVQAAIAGLVRSAQSEHPGRFLLVDTDDLSAVRAVDEPEIVVRSGQVTVPRLQPVPVGVAPVWSQDDCVLITGGTGTLAHLVAKHLVAEHGVRRLVLIARSEVDPDFVASLDADVTAVRCDVTDRAAVAAVLAEHPITAVVHTAGVLDDGVIESLTPARMAGVAAPKVLGAQHLDELTRDRELTAFVLFSSAAGVIGTAGQGNYAAANSALDAIARARHAVGLPATSVAWGMWAEAGGMAEGLSAADRARLARSGLASLSTVDALAMFDAAVAGPEPVYVASRQLPKNTVRPARKPVAADDLPSAVLRSVRAAVAEVLGHSDARSIDVGRPFQELGFDSLTSVELRNRVNAEFGLALPATLVFDHPNATSLADRLVTELSGAAPAAAPVAAASTDDDPIVIVGMACRYPGGVRSPEDLWRLVAEGGQGITPFPTDRGWDLGTLFDDDRERHGHSYARAGGFLHEAVEFDPAFFGISPREAIAMDPQQRLLLETSWEALEHAGIDPETLRGSQTGVFAGVMAGDYATRVRQVPEDVEGYLGNGSTGSITSGRVSYTLGLEGPALTVDTACSASLVAIHLAAQSLRRGECSLALAGGVTVLSTPVFFVEYSRQGALSPDSRCKSFSADADGTAGGEGVGMVLLERLSDARRNGHTVLALVRGSAINQDGASNGLTAPNGPSQQRVIRAALADAGLSTSDVDVVEAHGTGTRLGDPIEAQAVIATYGQDRSTPVYLGSLKSNIGHTQAAAGVGGVIKMVQAMRHGILPKTLNVTEPTPRVDWSAGAVELLTEQMPWPEVGRRRRAGVSGFGVSGTNAHVVLEQAPTPVPARESSWLGPVPMAVSARDEVSLAAQARRFAEHLRSEVSIVDVAWSALTTRNQMRHRAVVLASARDSLVAGLSALAEDAPSAEVVRGEVVDGGAAFVFPGQGSQWVGMAVELLESPVFSARMAECAAALREFADWDLFEVLSDAEALQRVDVVQPVLFAVMVSLAALWRSYGVEPAVVIGHSQGEIAAACVAGALSLRDAARVVVLRSKAIRSSLAGRGGMVSVPVPVSEISGDVSIAAVNGPSLTVVAGDPAALDGVLARWDRAKRIPVDYASHSAQVEEIRDELLDALASIAPQETSTPFFSTVTCEYLPGSALNAEYWYENLRQTVRFNDAVNALDGHVFIECSPHPVLMPALDVPALGSLRRDEGGTDRFLKSLAEAHVRGIAVDWGQVFAGRGQRVSLPTYAFHRDRYWLEAGTGTDVSSAGLDASGHAMLGAAVPLAASGGFVFTARLSTHTHPWLADHAVQGTVLVPGAVFVDWVVRAGEETGCPRVDELMILEPLALTGSDSVQVQVTVEPREDSGNRRFSVHARIDSTHDWTLHATGVLAPQGQEHADDLVDWPPPGGEPLAVDGFYDLVRDAGLEYGSAFQGVRAAWRRGEEVYAEIRSRADLATSGFGVHPALLDAAVHSAVLGVDLDQPKLPFAWNGVTLWERGGSALRVRISPRGDDTVAVLVADEAGRPVLSVDSVLSRAAGGEQLHRVRWVELPVPSGAPVPTALIRDLAELDASVPEIVFVQVEASTAAGLPAAAREVTNRVLGLVQGWLADERFAESKLVFVRSGQDLEDLPGAAAWGLLRSAQSEHPGRFQLIDVDKPDDHLALLQQVSALDEPQVVLRDGVALVPRIGRAQSTVDGPLFGPDDTVLITGGTGVLGRLVARHLVTSHGVRKLVLVSRRGPAAAGALVAELEGAEVAVVAADMSDRNAVAALLRSHPVTAVVHSAGALDDGLVQSLSPERIDAVFKSKVDAAVHLHELATDAKAFVLFSSAAGTIGTAGQGNYAAANAFLDALAAHRHASGLPATSIAWGLWEDSSDLTAGLSDRDRERLEAVGGRALSGERGLALFDAAVAQSEPVVVAMPLDLGAVRAGAGSEPLRALARTTVQQTEATAQRETLAQRILRLPEERRLPAMVAAVVAETGAVLGHRSSAGVQDFKQLGFDSLTAVELRNRLAALTGLRLPASLVFDYPNAQALGEFLLGEIAPAGPDDADVRAVLASIPLEDLRDNGLLDQLLRLARRPAPAEERSDEQIDSMDAEDLIAMALGGES</sequence>
<dbReference type="Pfam" id="PF22953">
    <property type="entry name" value="SpnB_Rossmann"/>
    <property type="match status" value="2"/>
</dbReference>
<feature type="region of interest" description="C-terminal hotdog fold" evidence="5">
    <location>
        <begin position="6052"/>
        <end position="6186"/>
    </location>
</feature>
<feature type="domain" description="Carrier" evidence="6">
    <location>
        <begin position="6610"/>
        <end position="6685"/>
    </location>
</feature>
<feature type="domain" description="Ketosynthase family 3 (KS3)" evidence="7">
    <location>
        <begin position="5056"/>
        <end position="5480"/>
    </location>
</feature>
<dbReference type="InterPro" id="IPR050091">
    <property type="entry name" value="PKS_NRPS_Biosynth_Enz"/>
</dbReference>
<dbReference type="InterPro" id="IPR036736">
    <property type="entry name" value="ACP-like_sf"/>
</dbReference>
<protein>
    <submittedName>
        <fullName evidence="9">Acyl transferase domain-containing protein</fullName>
    </submittedName>
</protein>